<reference evidence="2" key="1">
    <citation type="journal article" date="2019" name="Int. J. Syst. Evol. Microbiol.">
        <title>The Global Catalogue of Microorganisms (GCM) 10K type strain sequencing project: providing services to taxonomists for standard genome sequencing and annotation.</title>
        <authorList>
            <consortium name="The Broad Institute Genomics Platform"/>
            <consortium name="The Broad Institute Genome Sequencing Center for Infectious Disease"/>
            <person name="Wu L."/>
            <person name="Ma J."/>
        </authorList>
    </citation>
    <scope>NUCLEOTIDE SEQUENCE [LARGE SCALE GENOMIC DNA]</scope>
    <source>
        <strain evidence="2">DFY28</strain>
    </source>
</reference>
<dbReference type="RefSeq" id="WP_377281068.1">
    <property type="nucleotide sequence ID" value="NZ_JBHRSI010000003.1"/>
</dbReference>
<accession>A0ABW4MWM4</accession>
<comment type="caution">
    <text evidence="1">The sequence shown here is derived from an EMBL/GenBank/DDBJ whole genome shotgun (WGS) entry which is preliminary data.</text>
</comment>
<proteinExistence type="predicted"/>
<keyword evidence="2" id="KW-1185">Reference proteome</keyword>
<dbReference type="EMBL" id="JBHUEY010000001">
    <property type="protein sequence ID" value="MFD1782104.1"/>
    <property type="molecule type" value="Genomic_DNA"/>
</dbReference>
<protein>
    <recommendedName>
        <fullName evidence="3">Excinuclease ABC subunit B</fullName>
    </recommendedName>
</protein>
<evidence type="ECO:0008006" key="3">
    <source>
        <dbReference type="Google" id="ProtNLM"/>
    </source>
</evidence>
<organism evidence="1 2">
    <name type="scientific">Phenylobacterium terrae</name>
    <dbReference type="NCBI Taxonomy" id="2665495"/>
    <lineage>
        <taxon>Bacteria</taxon>
        <taxon>Pseudomonadati</taxon>
        <taxon>Pseudomonadota</taxon>
        <taxon>Alphaproteobacteria</taxon>
        <taxon>Caulobacterales</taxon>
        <taxon>Caulobacteraceae</taxon>
        <taxon>Phenylobacterium</taxon>
    </lineage>
</organism>
<name>A0ABW4MWM4_9CAUL</name>
<dbReference type="PROSITE" id="PS51257">
    <property type="entry name" value="PROKAR_LIPOPROTEIN"/>
    <property type="match status" value="1"/>
</dbReference>
<dbReference type="Proteomes" id="UP001597237">
    <property type="component" value="Unassembled WGS sequence"/>
</dbReference>
<evidence type="ECO:0000313" key="1">
    <source>
        <dbReference type="EMBL" id="MFD1782104.1"/>
    </source>
</evidence>
<gene>
    <name evidence="1" type="ORF">ACFSC0_01765</name>
</gene>
<evidence type="ECO:0000313" key="2">
    <source>
        <dbReference type="Proteomes" id="UP001597237"/>
    </source>
</evidence>
<sequence length="124" mass="12872">MRPWAAAAVAVLLAACGADEKASAPAPSVPAALDCAKGFDALAAELAGQPDLVQAPSPGEPYRFLNHRSGSPSYVVTLPEAPAHPAILMQRTVAGQMQTTGCRFGDEAAYGQLVAYIESLRAHR</sequence>